<comment type="caution">
    <text evidence="1">The sequence shown here is derived from an EMBL/GenBank/DDBJ whole genome shotgun (WGS) entry which is preliminary data.</text>
</comment>
<dbReference type="Pfam" id="PF10012">
    <property type="entry name" value="DUF2255"/>
    <property type="match status" value="1"/>
</dbReference>
<sequence length="127" mass="14214">MTATAWSTGELEEIATRDEMRVAPRRTDGTLTKPRIVWMVRVGDDVYIRSVKGVEGAWYRTTRSRGEGHVNAGAVDKEVAFLDVEDSDDLQARIDAEYHAKYDRYPGPVASITSAKARATTMRLVPR</sequence>
<accession>A0ABP5D2Y1</accession>
<gene>
    <name evidence="1" type="ORF">GCM10009838_34110</name>
</gene>
<organism evidence="1 2">
    <name type="scientific">Catenulispora subtropica</name>
    <dbReference type="NCBI Taxonomy" id="450798"/>
    <lineage>
        <taxon>Bacteria</taxon>
        <taxon>Bacillati</taxon>
        <taxon>Actinomycetota</taxon>
        <taxon>Actinomycetes</taxon>
        <taxon>Catenulisporales</taxon>
        <taxon>Catenulisporaceae</taxon>
        <taxon>Catenulispora</taxon>
    </lineage>
</organism>
<dbReference type="EMBL" id="BAAAQM010000017">
    <property type="protein sequence ID" value="GAA1971863.1"/>
    <property type="molecule type" value="Genomic_DNA"/>
</dbReference>
<dbReference type="InterPro" id="IPR016888">
    <property type="entry name" value="UCP028498"/>
</dbReference>
<evidence type="ECO:0008006" key="3">
    <source>
        <dbReference type="Google" id="ProtNLM"/>
    </source>
</evidence>
<protein>
    <recommendedName>
        <fullName evidence="3">DUF2255 family protein</fullName>
    </recommendedName>
</protein>
<dbReference type="Proteomes" id="UP001499854">
    <property type="component" value="Unassembled WGS sequence"/>
</dbReference>
<reference evidence="2" key="1">
    <citation type="journal article" date="2019" name="Int. J. Syst. Evol. Microbiol.">
        <title>The Global Catalogue of Microorganisms (GCM) 10K type strain sequencing project: providing services to taxonomists for standard genome sequencing and annotation.</title>
        <authorList>
            <consortium name="The Broad Institute Genomics Platform"/>
            <consortium name="The Broad Institute Genome Sequencing Center for Infectious Disease"/>
            <person name="Wu L."/>
            <person name="Ma J."/>
        </authorList>
    </citation>
    <scope>NUCLEOTIDE SEQUENCE [LARGE SCALE GENOMIC DNA]</scope>
    <source>
        <strain evidence="2">JCM 16013</strain>
    </source>
</reference>
<evidence type="ECO:0000313" key="1">
    <source>
        <dbReference type="EMBL" id="GAA1971863.1"/>
    </source>
</evidence>
<proteinExistence type="predicted"/>
<dbReference type="RefSeq" id="WP_344658010.1">
    <property type="nucleotide sequence ID" value="NZ_BAAAQM010000017.1"/>
</dbReference>
<evidence type="ECO:0000313" key="2">
    <source>
        <dbReference type="Proteomes" id="UP001499854"/>
    </source>
</evidence>
<name>A0ABP5D2Y1_9ACTN</name>
<keyword evidence="2" id="KW-1185">Reference proteome</keyword>